<evidence type="ECO:0000313" key="9">
    <source>
        <dbReference type="EMBL" id="KAH7114254.1"/>
    </source>
</evidence>
<keyword evidence="2" id="KW-0805">Transcription regulation</keyword>
<dbReference type="OrthoDB" id="4060227at2759"/>
<sequence length="610" mass="68210">MEGLGMSGSASPVLALRDAFGDPKPPEISRKITACVACRKQKIKCHMRDSKPPCIRCKKRGLSCTVNKSLQMLLESDVSWKHTMEARMRKLEESVKNIPSQKGIPESHQKIASDDEDAPQGETLQDDAGNDSAIAEERIAMDLETGPGALPSFHLAESVAGPRTNAYLDIIDRGLITLEKGKSYFDVYQNRLDHFTYRVLSDNCSFEQIRRTSPLLTAAVCTVGALHLSSDEFDICYQEFLTLSAAQSFSKKNTTDDVRALLIGAFWLFDAASALVGAAVRISLGLDLHKSFSKANNRAHYLRSRLYFLVYACDHQVSVGKPPMTRECEVIRNARKFLTCMHATEDDARLVSQVCRWSLFSNILDAFGFDIDRPLSDLELPHLEGFSISLDNLRAEWADRFLANPHVGNYPSKGVGLQYYFVRLYLCSHAFRGHGIIQDESRSPETIAILSKTADSAVSSALSILQIIETDVEVQSFLNGLPVYFHTMIAFAAVFLLKMLTRFASLLRQDPTEIKRSISGLVRTLKDVACAIHPRHMLVNIAKGIEILVQRCGLMDNRVVVEPGILDTQMQRVIPYDTSGWTLDHIEYMGEFDFLLSETMGFSLDYQIDE</sequence>
<dbReference type="PANTHER" id="PTHR31845">
    <property type="entry name" value="FINGER DOMAIN PROTEIN, PUTATIVE-RELATED"/>
    <property type="match status" value="1"/>
</dbReference>
<keyword evidence="4" id="KW-0804">Transcription</keyword>
<evidence type="ECO:0000256" key="2">
    <source>
        <dbReference type="ARBA" id="ARBA00023015"/>
    </source>
</evidence>
<evidence type="ECO:0000256" key="4">
    <source>
        <dbReference type="ARBA" id="ARBA00023163"/>
    </source>
</evidence>
<gene>
    <name evidence="9" type="ORF">B0J11DRAFT_131127</name>
</gene>
<name>A0A9P9D8C9_9PLEO</name>
<keyword evidence="3" id="KW-0238">DNA-binding</keyword>
<dbReference type="Proteomes" id="UP000700596">
    <property type="component" value="Unassembled WGS sequence"/>
</dbReference>
<evidence type="ECO:0000256" key="6">
    <source>
        <dbReference type="SAM" id="MobiDB-lite"/>
    </source>
</evidence>
<dbReference type="PROSITE" id="PS00463">
    <property type="entry name" value="ZN2_CY6_FUNGAL_1"/>
    <property type="match status" value="1"/>
</dbReference>
<dbReference type="GO" id="GO:0000976">
    <property type="term" value="F:transcription cis-regulatory region binding"/>
    <property type="evidence" value="ECO:0007669"/>
    <property type="project" value="TreeGrafter"/>
</dbReference>
<protein>
    <submittedName>
        <fullName evidence="9">C6 transcription factor</fullName>
    </submittedName>
</protein>
<dbReference type="Gene3D" id="4.10.240.10">
    <property type="entry name" value="Zn(2)-C6 fungal-type DNA-binding domain"/>
    <property type="match status" value="1"/>
</dbReference>
<dbReference type="GO" id="GO:0008270">
    <property type="term" value="F:zinc ion binding"/>
    <property type="evidence" value="ECO:0007669"/>
    <property type="project" value="InterPro"/>
</dbReference>
<evidence type="ECO:0000256" key="5">
    <source>
        <dbReference type="ARBA" id="ARBA00023242"/>
    </source>
</evidence>
<dbReference type="CDD" id="cd00067">
    <property type="entry name" value="GAL4"/>
    <property type="match status" value="1"/>
</dbReference>
<comment type="caution">
    <text evidence="9">The sequence shown here is derived from an EMBL/GenBank/DDBJ whole genome shotgun (WGS) entry which is preliminary data.</text>
</comment>
<dbReference type="GO" id="GO:0005634">
    <property type="term" value="C:nucleus"/>
    <property type="evidence" value="ECO:0007669"/>
    <property type="project" value="UniProtKB-SubCell"/>
</dbReference>
<feature type="region of interest" description="Disordered" evidence="6">
    <location>
        <begin position="93"/>
        <end position="128"/>
    </location>
</feature>
<dbReference type="AlphaFoldDB" id="A0A9P9D8C9"/>
<reference evidence="9" key="1">
    <citation type="journal article" date="2021" name="Nat. Commun.">
        <title>Genetic determinants of endophytism in the Arabidopsis root mycobiome.</title>
        <authorList>
            <person name="Mesny F."/>
            <person name="Miyauchi S."/>
            <person name="Thiergart T."/>
            <person name="Pickel B."/>
            <person name="Atanasova L."/>
            <person name="Karlsson M."/>
            <person name="Huettel B."/>
            <person name="Barry K.W."/>
            <person name="Haridas S."/>
            <person name="Chen C."/>
            <person name="Bauer D."/>
            <person name="Andreopoulos W."/>
            <person name="Pangilinan J."/>
            <person name="LaButti K."/>
            <person name="Riley R."/>
            <person name="Lipzen A."/>
            <person name="Clum A."/>
            <person name="Drula E."/>
            <person name="Henrissat B."/>
            <person name="Kohler A."/>
            <person name="Grigoriev I.V."/>
            <person name="Martin F.M."/>
            <person name="Hacquard S."/>
        </authorList>
    </citation>
    <scope>NUCLEOTIDE SEQUENCE</scope>
    <source>
        <strain evidence="9">MPI-CAGE-CH-0243</strain>
    </source>
</reference>
<evidence type="ECO:0000313" key="10">
    <source>
        <dbReference type="Proteomes" id="UP000700596"/>
    </source>
</evidence>
<comment type="subcellular location">
    <subcellularLocation>
        <location evidence="1">Nucleus</location>
    </subcellularLocation>
</comment>
<dbReference type="CDD" id="cd12148">
    <property type="entry name" value="fungal_TF_MHR"/>
    <property type="match status" value="1"/>
</dbReference>
<proteinExistence type="predicted"/>
<accession>A0A9P9D8C9</accession>
<organism evidence="9 10">
    <name type="scientific">Dendryphion nanum</name>
    <dbReference type="NCBI Taxonomy" id="256645"/>
    <lineage>
        <taxon>Eukaryota</taxon>
        <taxon>Fungi</taxon>
        <taxon>Dikarya</taxon>
        <taxon>Ascomycota</taxon>
        <taxon>Pezizomycotina</taxon>
        <taxon>Dothideomycetes</taxon>
        <taxon>Pleosporomycetidae</taxon>
        <taxon>Pleosporales</taxon>
        <taxon>Torulaceae</taxon>
        <taxon>Dendryphion</taxon>
    </lineage>
</organism>
<evidence type="ECO:0000259" key="8">
    <source>
        <dbReference type="PROSITE" id="PS50048"/>
    </source>
</evidence>
<feature type="transmembrane region" description="Helical" evidence="7">
    <location>
        <begin position="483"/>
        <end position="500"/>
    </location>
</feature>
<dbReference type="GO" id="GO:0000981">
    <property type="term" value="F:DNA-binding transcription factor activity, RNA polymerase II-specific"/>
    <property type="evidence" value="ECO:0007669"/>
    <property type="project" value="InterPro"/>
</dbReference>
<keyword evidence="10" id="KW-1185">Reference proteome</keyword>
<dbReference type="InterPro" id="IPR036864">
    <property type="entry name" value="Zn2-C6_fun-type_DNA-bd_sf"/>
</dbReference>
<dbReference type="SUPFAM" id="SSF57701">
    <property type="entry name" value="Zn2/Cys6 DNA-binding domain"/>
    <property type="match status" value="1"/>
</dbReference>
<keyword evidence="7" id="KW-0812">Transmembrane</keyword>
<keyword evidence="7" id="KW-1133">Transmembrane helix</keyword>
<evidence type="ECO:0000256" key="1">
    <source>
        <dbReference type="ARBA" id="ARBA00004123"/>
    </source>
</evidence>
<evidence type="ECO:0000256" key="3">
    <source>
        <dbReference type="ARBA" id="ARBA00023125"/>
    </source>
</evidence>
<dbReference type="EMBL" id="JAGMWT010000017">
    <property type="protein sequence ID" value="KAH7114254.1"/>
    <property type="molecule type" value="Genomic_DNA"/>
</dbReference>
<keyword evidence="5" id="KW-0539">Nucleus</keyword>
<dbReference type="InterPro" id="IPR001138">
    <property type="entry name" value="Zn2Cys6_DnaBD"/>
</dbReference>
<dbReference type="Pfam" id="PF00172">
    <property type="entry name" value="Zn_clus"/>
    <property type="match status" value="1"/>
</dbReference>
<keyword evidence="7" id="KW-0472">Membrane</keyword>
<feature type="domain" description="Zn(2)-C6 fungal-type" evidence="8">
    <location>
        <begin position="34"/>
        <end position="66"/>
    </location>
</feature>
<feature type="compositionally biased region" description="Acidic residues" evidence="6">
    <location>
        <begin position="114"/>
        <end position="128"/>
    </location>
</feature>
<evidence type="ECO:0000256" key="7">
    <source>
        <dbReference type="SAM" id="Phobius"/>
    </source>
</evidence>
<dbReference type="PROSITE" id="PS50048">
    <property type="entry name" value="ZN2_CY6_FUNGAL_2"/>
    <property type="match status" value="1"/>
</dbReference>
<dbReference type="PANTHER" id="PTHR31845:SF17">
    <property type="entry name" value="ZN(II)2CYS6 TRANSCRIPTION FACTOR (EUROFUNG)"/>
    <property type="match status" value="1"/>
</dbReference>
<dbReference type="InterPro" id="IPR051089">
    <property type="entry name" value="prtT"/>
</dbReference>
<dbReference type="SMART" id="SM00066">
    <property type="entry name" value="GAL4"/>
    <property type="match status" value="1"/>
</dbReference>